<dbReference type="GO" id="GO:0005576">
    <property type="term" value="C:extracellular region"/>
    <property type="evidence" value="ECO:0007669"/>
    <property type="project" value="UniProtKB-SubCell"/>
</dbReference>
<reference evidence="24" key="1">
    <citation type="submission" date="2022-12" db="EMBL/GenBank/DDBJ databases">
        <authorList>
            <person name="Alioto T."/>
            <person name="Alioto T."/>
            <person name="Gomez Garrido J."/>
        </authorList>
    </citation>
    <scope>NUCLEOTIDE SEQUENCE</scope>
</reference>
<organism evidence="24 25">
    <name type="scientific">Podarcis lilfordi</name>
    <name type="common">Lilford's wall lizard</name>
    <dbReference type="NCBI Taxonomy" id="74358"/>
    <lineage>
        <taxon>Eukaryota</taxon>
        <taxon>Metazoa</taxon>
        <taxon>Chordata</taxon>
        <taxon>Craniata</taxon>
        <taxon>Vertebrata</taxon>
        <taxon>Euteleostomi</taxon>
        <taxon>Lepidosauria</taxon>
        <taxon>Squamata</taxon>
        <taxon>Bifurcata</taxon>
        <taxon>Unidentata</taxon>
        <taxon>Episquamata</taxon>
        <taxon>Laterata</taxon>
        <taxon>Lacertibaenia</taxon>
        <taxon>Lacertidae</taxon>
        <taxon>Podarcis</taxon>
    </lineage>
</organism>
<dbReference type="GO" id="GO:0015031">
    <property type="term" value="P:protein transport"/>
    <property type="evidence" value="ECO:0007669"/>
    <property type="project" value="UniProtKB-ARBA"/>
</dbReference>
<dbReference type="GO" id="GO:0042470">
    <property type="term" value="C:melanosome"/>
    <property type="evidence" value="ECO:0007669"/>
    <property type="project" value="UniProtKB-SubCell"/>
</dbReference>
<evidence type="ECO:0000256" key="12">
    <source>
        <dbReference type="ARBA" id="ARBA00022824"/>
    </source>
</evidence>
<evidence type="ECO:0000256" key="20">
    <source>
        <dbReference type="ARBA" id="ARBA00063143"/>
    </source>
</evidence>
<accession>A0AA35KZU0</accession>
<feature type="domain" description="EF-hand" evidence="23">
    <location>
        <begin position="523"/>
        <end position="558"/>
    </location>
</feature>
<keyword evidence="18" id="KW-0143">Chaperone</keyword>
<feature type="domain" description="EF-hand" evidence="23">
    <location>
        <begin position="476"/>
        <end position="511"/>
    </location>
</feature>
<dbReference type="AlphaFoldDB" id="A0AA35KZU0"/>
<dbReference type="Pfam" id="PF13833">
    <property type="entry name" value="EF-hand_8"/>
    <property type="match status" value="1"/>
</dbReference>
<keyword evidence="15" id="KW-0333">Golgi apparatus</keyword>
<evidence type="ECO:0000256" key="13">
    <source>
        <dbReference type="ARBA" id="ARBA00022837"/>
    </source>
</evidence>
<evidence type="ECO:0000256" key="4">
    <source>
        <dbReference type="ARBA" id="ARBA00004564"/>
    </source>
</evidence>
<evidence type="ECO:0000256" key="14">
    <source>
        <dbReference type="ARBA" id="ARBA00022951"/>
    </source>
</evidence>
<dbReference type="PROSITE" id="PS00018">
    <property type="entry name" value="EF_HAND_1"/>
    <property type="match status" value="5"/>
</dbReference>
<keyword evidence="17" id="KW-0325">Glycoprotein</keyword>
<dbReference type="InterPro" id="IPR002048">
    <property type="entry name" value="EF_hand_dom"/>
</dbReference>
<comment type="subunit">
    <text evidence="20">Interacts with PCSK6 (immature form including the propeptide); probably involved in the maturation and the secretion of PCSK6.</text>
</comment>
<dbReference type="SUPFAM" id="SSF47473">
    <property type="entry name" value="EF-hand"/>
    <property type="match status" value="2"/>
</dbReference>
<evidence type="ECO:0000313" key="24">
    <source>
        <dbReference type="EMBL" id="CAI5786612.1"/>
    </source>
</evidence>
<evidence type="ECO:0000256" key="15">
    <source>
        <dbReference type="ARBA" id="ARBA00023034"/>
    </source>
</evidence>
<comment type="subcellular location">
    <subcellularLocation>
        <location evidence="2">Endoplasmic reticulum lumen</location>
    </subcellularLocation>
    <subcellularLocation>
        <location evidence="5">Endoplasmic reticulum membrane</location>
    </subcellularLocation>
    <subcellularLocation>
        <location evidence="3">Golgi apparatus</location>
    </subcellularLocation>
    <subcellularLocation>
        <location evidence="1">Melanosome</location>
    </subcellularLocation>
    <subcellularLocation>
        <location evidence="4">Sarcoplasmic reticulum lumen</location>
    </subcellularLocation>
    <subcellularLocation>
        <location evidence="6">Secreted</location>
    </subcellularLocation>
</comment>
<keyword evidence="13" id="KW-0106">Calcium</keyword>
<dbReference type="Pfam" id="PF13202">
    <property type="entry name" value="EF-hand_5"/>
    <property type="match status" value="4"/>
</dbReference>
<name>A0AA35KZU0_9SAUR</name>
<dbReference type="SMART" id="SM00054">
    <property type="entry name" value="EFh"/>
    <property type="match status" value="6"/>
</dbReference>
<dbReference type="InterPro" id="IPR011992">
    <property type="entry name" value="EF-hand-dom_pair"/>
</dbReference>
<dbReference type="CDD" id="cd16228">
    <property type="entry name" value="EFh_CREC_Calumenin"/>
    <property type="match status" value="1"/>
</dbReference>
<feature type="domain" description="EF-hand" evidence="23">
    <location>
        <begin position="560"/>
        <end position="595"/>
    </location>
</feature>
<dbReference type="PROSITE" id="PS50222">
    <property type="entry name" value="EF_HAND_2"/>
    <property type="match status" value="6"/>
</dbReference>
<proteinExistence type="inferred from homology"/>
<dbReference type="FunFam" id="1.10.238.10:FF:000104">
    <property type="entry name" value="calumenin isoform X1"/>
    <property type="match status" value="1"/>
</dbReference>
<evidence type="ECO:0000313" key="25">
    <source>
        <dbReference type="Proteomes" id="UP001178461"/>
    </source>
</evidence>
<evidence type="ECO:0000256" key="18">
    <source>
        <dbReference type="ARBA" id="ARBA00023186"/>
    </source>
</evidence>
<dbReference type="GO" id="GO:0005509">
    <property type="term" value="F:calcium ion binding"/>
    <property type="evidence" value="ECO:0007669"/>
    <property type="project" value="InterPro"/>
</dbReference>
<evidence type="ECO:0000256" key="19">
    <source>
        <dbReference type="ARBA" id="ARBA00056975"/>
    </source>
</evidence>
<evidence type="ECO:0000256" key="16">
    <source>
        <dbReference type="ARBA" id="ARBA00023136"/>
    </source>
</evidence>
<evidence type="ECO:0000256" key="6">
    <source>
        <dbReference type="ARBA" id="ARBA00004613"/>
    </source>
</evidence>
<evidence type="ECO:0000259" key="23">
    <source>
        <dbReference type="PROSITE" id="PS50222"/>
    </source>
</evidence>
<dbReference type="InterPro" id="IPR018247">
    <property type="entry name" value="EF_Hand_1_Ca_BS"/>
</dbReference>
<evidence type="ECO:0000256" key="21">
    <source>
        <dbReference type="ARBA" id="ARBA00072696"/>
    </source>
</evidence>
<protein>
    <recommendedName>
        <fullName evidence="21">Reticulocalbin-3</fullName>
    </recommendedName>
</protein>
<dbReference type="Proteomes" id="UP001178461">
    <property type="component" value="Chromosome 10"/>
</dbReference>
<keyword evidence="14" id="KW-0703">Sarcoplasmic reticulum</keyword>
<keyword evidence="12" id="KW-0256">Endoplasmic reticulum</keyword>
<dbReference type="FunFam" id="1.10.238.10:FF:000090">
    <property type="entry name" value="calumenin isoform X2"/>
    <property type="match status" value="1"/>
</dbReference>
<evidence type="ECO:0000256" key="22">
    <source>
        <dbReference type="SAM" id="MobiDB-lite"/>
    </source>
</evidence>
<comment type="function">
    <text evidence="19">Probable molecular chaperone assisting protein biosynthesis and transport in the endoplasmic reticulum. Required for the proper biosynthesis and transport of pulmonary surfactant-associated protein A/SP-A, pulmonary surfactant-associated protein D/SP-D and the lipid transporter ABCA3. By regulating both the proper expression and the degradation through the endoplasmic reticulum-associated protein degradation pathway of these proteins plays a crucial role in pulmonary surfactant homeostasis. Has an anti-fibrotic activity by negatively regulating the secretion of type I and type III collagens. This calcium-binding protein also transiently associates with immature PCSK6 and regulates its secretion.</text>
</comment>
<evidence type="ECO:0000256" key="17">
    <source>
        <dbReference type="ARBA" id="ARBA00023180"/>
    </source>
</evidence>
<evidence type="ECO:0000256" key="7">
    <source>
        <dbReference type="ARBA" id="ARBA00006431"/>
    </source>
</evidence>
<keyword evidence="8" id="KW-0964">Secreted</keyword>
<keyword evidence="10" id="KW-0732">Signal</keyword>
<dbReference type="Gene3D" id="1.10.238.10">
    <property type="entry name" value="EF-hand"/>
    <property type="match status" value="4"/>
</dbReference>
<gene>
    <name evidence="24" type="ORF">PODLI_1B030992</name>
</gene>
<dbReference type="PANTHER" id="PTHR10827">
    <property type="entry name" value="RETICULOCALBIN"/>
    <property type="match status" value="1"/>
</dbReference>
<dbReference type="EMBL" id="OX395135">
    <property type="protein sequence ID" value="CAI5786612.1"/>
    <property type="molecule type" value="Genomic_DNA"/>
</dbReference>
<evidence type="ECO:0000256" key="9">
    <source>
        <dbReference type="ARBA" id="ARBA00022723"/>
    </source>
</evidence>
<evidence type="ECO:0000256" key="3">
    <source>
        <dbReference type="ARBA" id="ARBA00004555"/>
    </source>
</evidence>
<feature type="domain" description="EF-hand" evidence="23">
    <location>
        <begin position="637"/>
        <end position="672"/>
    </location>
</feature>
<feature type="domain" description="EF-hand" evidence="23">
    <location>
        <begin position="386"/>
        <end position="421"/>
    </location>
</feature>
<dbReference type="PANTHER" id="PTHR10827:SF76">
    <property type="entry name" value="CALUMENIN"/>
    <property type="match status" value="1"/>
</dbReference>
<keyword evidence="16" id="KW-0472">Membrane</keyword>
<dbReference type="GO" id="GO:0033018">
    <property type="term" value="C:sarcoplasmic reticulum lumen"/>
    <property type="evidence" value="ECO:0007669"/>
    <property type="project" value="UniProtKB-SubCell"/>
</dbReference>
<dbReference type="GO" id="GO:0005794">
    <property type="term" value="C:Golgi apparatus"/>
    <property type="evidence" value="ECO:0007669"/>
    <property type="project" value="UniProtKB-SubCell"/>
</dbReference>
<comment type="similarity">
    <text evidence="7">Belongs to the CREC family.</text>
</comment>
<feature type="domain" description="EF-hand" evidence="23">
    <location>
        <begin position="448"/>
        <end position="475"/>
    </location>
</feature>
<dbReference type="FunFam" id="1.10.238.10:FF:000109">
    <property type="entry name" value="calumenin isoform X2"/>
    <property type="match status" value="1"/>
</dbReference>
<keyword evidence="9" id="KW-0479">Metal-binding</keyword>
<keyword evidence="11" id="KW-0677">Repeat</keyword>
<evidence type="ECO:0000256" key="10">
    <source>
        <dbReference type="ARBA" id="ARBA00022729"/>
    </source>
</evidence>
<feature type="region of interest" description="Disordered" evidence="22">
    <location>
        <begin position="1"/>
        <end position="86"/>
    </location>
</feature>
<evidence type="ECO:0000256" key="1">
    <source>
        <dbReference type="ARBA" id="ARBA00004223"/>
    </source>
</evidence>
<evidence type="ECO:0000256" key="11">
    <source>
        <dbReference type="ARBA" id="ARBA00022737"/>
    </source>
</evidence>
<evidence type="ECO:0000256" key="2">
    <source>
        <dbReference type="ARBA" id="ARBA00004319"/>
    </source>
</evidence>
<keyword evidence="25" id="KW-1185">Reference proteome</keyword>
<sequence>MGGEASRKRHLEFSAAAAHASDEEQRMWGSGVDPIEENSAPALDRSQEDEQQPRWRGTSLGNGEGLLQQNGTWTNPGRGDSTMMNNPANVSVDEPVQKLAGRKEGQRALPFDGSNEVLIGDPPPVMAKSLEAQTEERFEWSSLDGWLRHRADDGMQSLSKGTQTEATCTDNEDRHYFQPRRDQDTVYMLKVAESAEKTIQQGLRELFGALKILVNVPIIFTVELIHFLNKSIFQVLVVDLLTTMGDKMLEPFLVALFNSILQPLLKFLLNVLCSIRNLSYPLLDILKGICLQVALVLRAFRRGGGGHGGRRGKDITMVVAVRQVVLYLSLWTACVLSKPTEKKDRIHHEPQLSDKVHDDAQNFDYDHDAFLGADEAKTFDQLTPEESKERLGKIVSKIDEDKDGFVTPEELKDWIKFAQKRWIYEDVERQWKGHDLNEDGLISWEEMIVSKIDTDKDGFVTEGELKAWIKKAQKKYVYDNVEHQWQEYDMNQDGLISWDEYRNVTYGTYLDDPDPDDGFNYKQMMVRDERRFKMADKDGDLIATKEEFTAFLHPEEYEYMKDIVVQETMEDIDKNGDGFIDLEEYIGDMYSHDGDAEEPEWVKTEREQFVEFRDKNRDGKMDKEETKDWILPSDYDHAEAEARHLVYESDQNKDGKLSKEEIVDKYDLFVGSQATDFGEALVRHDEF</sequence>
<evidence type="ECO:0000256" key="5">
    <source>
        <dbReference type="ARBA" id="ARBA00004586"/>
    </source>
</evidence>
<dbReference type="GO" id="GO:0005789">
    <property type="term" value="C:endoplasmic reticulum membrane"/>
    <property type="evidence" value="ECO:0007669"/>
    <property type="project" value="UniProtKB-SubCell"/>
</dbReference>
<evidence type="ECO:0000256" key="8">
    <source>
        <dbReference type="ARBA" id="ARBA00022525"/>
    </source>
</evidence>